<proteinExistence type="predicted"/>
<dbReference type="EMBL" id="SDEE01000781">
    <property type="protein sequence ID" value="RXW14026.1"/>
    <property type="molecule type" value="Genomic_DNA"/>
</dbReference>
<evidence type="ECO:0000313" key="1">
    <source>
        <dbReference type="EMBL" id="RXW14026.1"/>
    </source>
</evidence>
<name>A0A4Q2D675_9AGAR</name>
<gene>
    <name evidence="1" type="ORF">EST38_g11828</name>
</gene>
<dbReference type="Proteomes" id="UP000290288">
    <property type="component" value="Unassembled WGS sequence"/>
</dbReference>
<keyword evidence="2" id="KW-1185">Reference proteome</keyword>
<protein>
    <submittedName>
        <fullName evidence="1">Uncharacterized protein</fullName>
    </submittedName>
</protein>
<sequence>MYVIPAQQSLNMQPVALQGTVAAITVVDRLLSAWNPSSYPHNQFYYQKIISLPETSMSDTIDLDGDPDSRFDPAKWIGVGKQYPDEQCENIPFELRAAREEAFAIPPMFKTWTPHLSMPISTLIQEDLPTISAELNMMKISQCFKRDIPTATTWKQLEVLDTRSIPSKATVNELEKASSQAWLDGNRSVSDPRYNNGEDRMPLWLVSFWKSLMNVVEEQDEWKAAAEWVNGRHKEWKGDNGKHDFIKNSLTKVWIRSNLFELVEKPKPRVKHGSHSISS</sequence>
<dbReference type="AlphaFoldDB" id="A0A4Q2D675"/>
<evidence type="ECO:0000313" key="2">
    <source>
        <dbReference type="Proteomes" id="UP000290288"/>
    </source>
</evidence>
<organism evidence="1 2">
    <name type="scientific">Candolleomyces aberdarensis</name>
    <dbReference type="NCBI Taxonomy" id="2316362"/>
    <lineage>
        <taxon>Eukaryota</taxon>
        <taxon>Fungi</taxon>
        <taxon>Dikarya</taxon>
        <taxon>Basidiomycota</taxon>
        <taxon>Agaricomycotina</taxon>
        <taxon>Agaricomycetes</taxon>
        <taxon>Agaricomycetidae</taxon>
        <taxon>Agaricales</taxon>
        <taxon>Agaricineae</taxon>
        <taxon>Psathyrellaceae</taxon>
        <taxon>Candolleomyces</taxon>
    </lineage>
</organism>
<comment type="caution">
    <text evidence="1">The sequence shown here is derived from an EMBL/GenBank/DDBJ whole genome shotgun (WGS) entry which is preliminary data.</text>
</comment>
<reference evidence="1 2" key="1">
    <citation type="submission" date="2019-01" db="EMBL/GenBank/DDBJ databases">
        <title>Draft genome sequence of Psathyrella aberdarensis IHI B618.</title>
        <authorList>
            <person name="Buettner E."/>
            <person name="Kellner H."/>
        </authorList>
    </citation>
    <scope>NUCLEOTIDE SEQUENCE [LARGE SCALE GENOMIC DNA]</scope>
    <source>
        <strain evidence="1 2">IHI B618</strain>
    </source>
</reference>
<accession>A0A4Q2D675</accession>
<dbReference type="STRING" id="2316362.A0A4Q2D675"/>
<dbReference type="OrthoDB" id="3258419at2759"/>